<feature type="binding site" evidence="6">
    <location>
        <position position="103"/>
    </location>
    <ligand>
        <name>substrate</name>
    </ligand>
</feature>
<evidence type="ECO:0000256" key="3">
    <source>
        <dbReference type="ARBA" id="ARBA00022643"/>
    </source>
</evidence>
<evidence type="ECO:0000256" key="1">
    <source>
        <dbReference type="ARBA" id="ARBA00007301"/>
    </source>
</evidence>
<evidence type="ECO:0000313" key="10">
    <source>
        <dbReference type="EMBL" id="TFU03793.1"/>
    </source>
</evidence>
<keyword evidence="4 6" id="KW-0560">Oxidoreductase</keyword>
<evidence type="ECO:0000256" key="4">
    <source>
        <dbReference type="ARBA" id="ARBA00023002"/>
    </source>
</evidence>
<dbReference type="GO" id="GO:0004733">
    <property type="term" value="F:pyridoxamine phosphate oxidase activity"/>
    <property type="evidence" value="ECO:0007669"/>
    <property type="project" value="UniProtKB-UniRule"/>
</dbReference>
<comment type="subunit">
    <text evidence="6">Homodimer.</text>
</comment>
<evidence type="ECO:0000256" key="7">
    <source>
        <dbReference type="PIRSR" id="PIRSR000190-2"/>
    </source>
</evidence>
<dbReference type="SUPFAM" id="SSF50475">
    <property type="entry name" value="FMN-binding split barrel"/>
    <property type="match status" value="1"/>
</dbReference>
<comment type="catalytic activity">
    <reaction evidence="6">
        <text>pyridoxamine 5'-phosphate + O2 + H2O = pyridoxal 5'-phosphate + H2O2 + NH4(+)</text>
        <dbReference type="Rhea" id="RHEA:15817"/>
        <dbReference type="ChEBI" id="CHEBI:15377"/>
        <dbReference type="ChEBI" id="CHEBI:15379"/>
        <dbReference type="ChEBI" id="CHEBI:16240"/>
        <dbReference type="ChEBI" id="CHEBI:28938"/>
        <dbReference type="ChEBI" id="CHEBI:58451"/>
        <dbReference type="ChEBI" id="CHEBI:597326"/>
        <dbReference type="EC" id="1.4.3.5"/>
    </reaction>
</comment>
<dbReference type="OrthoDB" id="9780392at2"/>
<keyword evidence="5 6" id="KW-0664">Pyridoxine biosynthesis</keyword>
<dbReference type="AlphaFoldDB" id="A0A4Y9EPJ5"/>
<comment type="similarity">
    <text evidence="1 6">Belongs to the pyridoxamine 5'-phosphate oxidase family.</text>
</comment>
<feature type="binding site" evidence="6">
    <location>
        <position position="111"/>
    </location>
    <ligand>
        <name>substrate</name>
    </ligand>
</feature>
<feature type="domain" description="Pyridoxine 5'-phosphate oxidase dimerisation C-terminal" evidence="9">
    <location>
        <begin position="152"/>
        <end position="192"/>
    </location>
</feature>
<evidence type="ECO:0000256" key="6">
    <source>
        <dbReference type="HAMAP-Rule" id="MF_01629"/>
    </source>
</evidence>
<dbReference type="InterPro" id="IPR000659">
    <property type="entry name" value="Pyridox_Oxase"/>
</dbReference>
<feature type="binding site" evidence="6">
    <location>
        <position position="46"/>
    </location>
    <ligand>
        <name>substrate</name>
    </ligand>
</feature>
<feature type="binding site" evidence="6 7">
    <location>
        <position position="63"/>
    </location>
    <ligand>
        <name>FMN</name>
        <dbReference type="ChEBI" id="CHEBI:58210"/>
    </ligand>
</feature>
<dbReference type="GO" id="GO:0010181">
    <property type="term" value="F:FMN binding"/>
    <property type="evidence" value="ECO:0007669"/>
    <property type="project" value="UniProtKB-UniRule"/>
</dbReference>
<keyword evidence="11" id="KW-1185">Reference proteome</keyword>
<comment type="caution">
    <text evidence="6">Lacks conserved residue(s) required for the propagation of feature annotation.</text>
</comment>
<proteinExistence type="inferred from homology"/>
<evidence type="ECO:0000313" key="11">
    <source>
        <dbReference type="Proteomes" id="UP000297737"/>
    </source>
</evidence>
<dbReference type="HAMAP" id="MF_01629">
    <property type="entry name" value="PdxH"/>
    <property type="match status" value="1"/>
</dbReference>
<dbReference type="EC" id="1.4.3.5" evidence="6"/>
<protein>
    <recommendedName>
        <fullName evidence="6">Pyridoxine/pyridoxamine 5'-phosphate oxidase</fullName>
        <ecNumber evidence="6">1.4.3.5</ecNumber>
    </recommendedName>
    <alternativeName>
        <fullName evidence="6">PNP/PMP oxidase</fullName>
        <shortName evidence="6">PNPOx</shortName>
    </alternativeName>
    <alternativeName>
        <fullName evidence="6">Pyridoxal 5'-phosphate synthase</fullName>
    </alternativeName>
</protein>
<dbReference type="InterPro" id="IPR012349">
    <property type="entry name" value="Split_barrel_FMN-bd"/>
</dbReference>
<feature type="binding site" evidence="6 7">
    <location>
        <begin position="56"/>
        <end position="57"/>
    </location>
    <ligand>
        <name>FMN</name>
        <dbReference type="ChEBI" id="CHEBI:58210"/>
    </ligand>
</feature>
<accession>A0A4Y9EPJ5</accession>
<dbReference type="Pfam" id="PF01243">
    <property type="entry name" value="PNPOx_N"/>
    <property type="match status" value="1"/>
</dbReference>
<dbReference type="PIRSF" id="PIRSF000190">
    <property type="entry name" value="Pyd_amn-ph_oxd"/>
    <property type="match status" value="1"/>
</dbReference>
<evidence type="ECO:0000259" key="8">
    <source>
        <dbReference type="Pfam" id="PF01243"/>
    </source>
</evidence>
<feature type="binding site" evidence="6 7">
    <location>
        <begin position="120"/>
        <end position="121"/>
    </location>
    <ligand>
        <name>FMN</name>
        <dbReference type="ChEBI" id="CHEBI:58210"/>
    </ligand>
</feature>
<evidence type="ECO:0000256" key="2">
    <source>
        <dbReference type="ARBA" id="ARBA00022630"/>
    </source>
</evidence>
<feature type="binding site" evidence="6 7">
    <location>
        <begin position="41"/>
        <end position="46"/>
    </location>
    <ligand>
        <name>FMN</name>
        <dbReference type="ChEBI" id="CHEBI:58210"/>
    </ligand>
</feature>
<organism evidence="10 11">
    <name type="scientific">Glacieibacterium arshaanense</name>
    <dbReference type="NCBI Taxonomy" id="2511025"/>
    <lineage>
        <taxon>Bacteria</taxon>
        <taxon>Pseudomonadati</taxon>
        <taxon>Pseudomonadota</taxon>
        <taxon>Alphaproteobacteria</taxon>
        <taxon>Sphingomonadales</taxon>
        <taxon>Sphingosinicellaceae</taxon>
        <taxon>Glacieibacterium</taxon>
    </lineage>
</organism>
<dbReference type="RefSeq" id="WP_135246385.1">
    <property type="nucleotide sequence ID" value="NZ_SIHO01000002.1"/>
</dbReference>
<evidence type="ECO:0000259" key="9">
    <source>
        <dbReference type="Pfam" id="PF10590"/>
    </source>
</evidence>
<comment type="cofactor">
    <cofactor evidence="6 7">
        <name>FMN</name>
        <dbReference type="ChEBI" id="CHEBI:58210"/>
    </cofactor>
    <text evidence="6 7">Binds 1 FMN per subunit.</text>
</comment>
<dbReference type="NCBIfam" id="TIGR00558">
    <property type="entry name" value="pdxH"/>
    <property type="match status" value="1"/>
</dbReference>
<feature type="binding site" evidence="6 7">
    <location>
        <position position="165"/>
    </location>
    <ligand>
        <name>FMN</name>
        <dbReference type="ChEBI" id="CHEBI:58210"/>
    </ligand>
</feature>
<comment type="pathway">
    <text evidence="6">Cofactor metabolism; pyridoxal 5'-phosphate salvage; pyridoxal 5'-phosphate from pyridoxamine 5'-phosphate: step 1/1.</text>
</comment>
<dbReference type="PANTHER" id="PTHR10851">
    <property type="entry name" value="PYRIDOXINE-5-PHOSPHATE OXIDASE"/>
    <property type="match status" value="1"/>
</dbReference>
<dbReference type="Gene3D" id="2.30.110.10">
    <property type="entry name" value="Electron Transport, Fmn-binding Protein, Chain A"/>
    <property type="match status" value="1"/>
</dbReference>
<dbReference type="InterPro" id="IPR011576">
    <property type="entry name" value="Pyridox_Oxase_N"/>
</dbReference>
<keyword evidence="3 6" id="KW-0288">FMN</keyword>
<comment type="pathway">
    <text evidence="6">Cofactor metabolism; pyridoxal 5'-phosphate salvage; pyridoxal 5'-phosphate from pyridoxine 5'-phosphate: step 1/1.</text>
</comment>
<feature type="binding site" evidence="6 7">
    <location>
        <position position="85"/>
    </location>
    <ligand>
        <name>FMN</name>
        <dbReference type="ChEBI" id="CHEBI:58210"/>
    </ligand>
</feature>
<dbReference type="NCBIfam" id="NF004231">
    <property type="entry name" value="PRK05679.1"/>
    <property type="match status" value="1"/>
</dbReference>
<dbReference type="PANTHER" id="PTHR10851:SF0">
    <property type="entry name" value="PYRIDOXINE-5'-PHOSPHATE OXIDASE"/>
    <property type="match status" value="1"/>
</dbReference>
<name>A0A4Y9EPJ5_9SPHN</name>
<dbReference type="EMBL" id="SIHO01000002">
    <property type="protein sequence ID" value="TFU03793.1"/>
    <property type="molecule type" value="Genomic_DNA"/>
</dbReference>
<evidence type="ECO:0000256" key="5">
    <source>
        <dbReference type="ARBA" id="ARBA00023096"/>
    </source>
</evidence>
<feature type="domain" description="Pyridoxamine 5'-phosphate oxidase N-terminal" evidence="8">
    <location>
        <begin position="16"/>
        <end position="136"/>
    </location>
</feature>
<reference evidence="10 11" key="1">
    <citation type="submission" date="2019-02" db="EMBL/GenBank/DDBJ databases">
        <title>Polymorphobacter sp. isolated from the lake at the Tibet of China.</title>
        <authorList>
            <person name="Li A."/>
        </authorList>
    </citation>
    <scope>NUCLEOTIDE SEQUENCE [LARGE SCALE GENOMIC DNA]</scope>
    <source>
        <strain evidence="10 11">DJ1R-1</strain>
    </source>
</reference>
<dbReference type="Pfam" id="PF10590">
    <property type="entry name" value="PNP_phzG_C"/>
    <property type="match status" value="1"/>
</dbReference>
<feature type="binding site" evidence="6 7">
    <location>
        <position position="175"/>
    </location>
    <ligand>
        <name>FMN</name>
        <dbReference type="ChEBI" id="CHEBI:58210"/>
    </ligand>
</feature>
<feature type="binding site" evidence="6">
    <location>
        <position position="107"/>
    </location>
    <ligand>
        <name>substrate</name>
    </ligand>
</feature>
<comment type="function">
    <text evidence="6">Catalyzes the oxidation of either pyridoxine 5'-phosphate (PNP) or pyridoxamine 5'-phosphate (PMP) into pyridoxal 5'-phosphate (PLP).</text>
</comment>
<comment type="caution">
    <text evidence="10">The sequence shown here is derived from an EMBL/GenBank/DDBJ whole genome shotgun (WGS) entry which is preliminary data.</text>
</comment>
<comment type="catalytic activity">
    <reaction evidence="6">
        <text>pyridoxine 5'-phosphate + O2 = pyridoxal 5'-phosphate + H2O2</text>
        <dbReference type="Rhea" id="RHEA:15149"/>
        <dbReference type="ChEBI" id="CHEBI:15379"/>
        <dbReference type="ChEBI" id="CHEBI:16240"/>
        <dbReference type="ChEBI" id="CHEBI:58589"/>
        <dbReference type="ChEBI" id="CHEBI:597326"/>
        <dbReference type="EC" id="1.4.3.5"/>
    </reaction>
</comment>
<dbReference type="InterPro" id="IPR019576">
    <property type="entry name" value="Pyridoxamine_oxidase_dimer_C"/>
</dbReference>
<gene>
    <name evidence="6 10" type="primary">pdxH</name>
    <name evidence="10" type="ORF">EUV02_11685</name>
</gene>
<dbReference type="Proteomes" id="UP000297737">
    <property type="component" value="Unassembled WGS sequence"/>
</dbReference>
<sequence>MSNDPFALFADWLAAAWESEPNDANAMALATVSPAGQPSVRVVLLKAWDEAGFVFYTNLDSHKGNDIAANPLVGLDFHWKSRGRQVRIEGRAEPVSAAEADAYFATRPRDSQLGAWASDQSRPMAARATFDDRFAAASARFDGGDVPRPPRWSGFRVVPSAIEFWEARDFRHHDRTRYMRSDGGWAASLLFP</sequence>
<dbReference type="GO" id="GO:0008615">
    <property type="term" value="P:pyridoxine biosynthetic process"/>
    <property type="evidence" value="ECO:0007669"/>
    <property type="project" value="UniProtKB-UniRule"/>
</dbReference>
<keyword evidence="2 6" id="KW-0285">Flavoprotein</keyword>
<feature type="binding site" evidence="6">
    <location>
        <begin position="171"/>
        <end position="173"/>
    </location>
    <ligand>
        <name>substrate</name>
    </ligand>
</feature>
<dbReference type="UniPathway" id="UPA01068">
    <property type="reaction ID" value="UER00304"/>
</dbReference>